<sequence>MAQFPPNPDDGELWLPSDIFLNEVPSKRGLHHFSCMDDLAQRLATLTFLKQGSLSKPPLKTPPNRFGAVPVQPNRFPQKCSKPGNGFENGQSLYGYKLVHNRGNSAELFYEYPLQKPVQAQVNVFLETRARVLQKQQNRLRNQLLPCREKSGLGVGGFVRLSGGTGVFHPRVSNTTTATTSSPASSTAFSSALVKKKQVFRRRQENQVLSQRNSTRVVGVHKEDSRHQLPPPPPPPPPPEMGLPQDWTY</sequence>
<feature type="compositionally biased region" description="Polar residues" evidence="1">
    <location>
        <begin position="206"/>
        <end position="216"/>
    </location>
</feature>
<gene>
    <name evidence="2" type="ORF">TorRG33x02_068870</name>
</gene>
<feature type="region of interest" description="Disordered" evidence="1">
    <location>
        <begin position="203"/>
        <end position="249"/>
    </location>
</feature>
<organism evidence="2 3">
    <name type="scientific">Trema orientale</name>
    <name type="common">Charcoal tree</name>
    <name type="synonym">Celtis orientalis</name>
    <dbReference type="NCBI Taxonomy" id="63057"/>
    <lineage>
        <taxon>Eukaryota</taxon>
        <taxon>Viridiplantae</taxon>
        <taxon>Streptophyta</taxon>
        <taxon>Embryophyta</taxon>
        <taxon>Tracheophyta</taxon>
        <taxon>Spermatophyta</taxon>
        <taxon>Magnoliopsida</taxon>
        <taxon>eudicotyledons</taxon>
        <taxon>Gunneridae</taxon>
        <taxon>Pentapetalae</taxon>
        <taxon>rosids</taxon>
        <taxon>fabids</taxon>
        <taxon>Rosales</taxon>
        <taxon>Cannabaceae</taxon>
        <taxon>Trema</taxon>
    </lineage>
</organism>
<dbReference type="PANTHER" id="PTHR33356:SF34">
    <property type="match status" value="1"/>
</dbReference>
<dbReference type="InParanoid" id="A0A2P5FI07"/>
<name>A0A2P5FI07_TREOI</name>
<proteinExistence type="predicted"/>
<keyword evidence="3" id="KW-1185">Reference proteome</keyword>
<evidence type="ECO:0000256" key="1">
    <source>
        <dbReference type="SAM" id="MobiDB-lite"/>
    </source>
</evidence>
<feature type="compositionally biased region" description="Pro residues" evidence="1">
    <location>
        <begin position="229"/>
        <end position="241"/>
    </location>
</feature>
<evidence type="ECO:0000313" key="3">
    <source>
        <dbReference type="Proteomes" id="UP000237000"/>
    </source>
</evidence>
<accession>A0A2P5FI07</accession>
<comment type="caution">
    <text evidence="2">The sequence shown here is derived from an EMBL/GenBank/DDBJ whole genome shotgun (WGS) entry which is preliminary data.</text>
</comment>
<dbReference type="Proteomes" id="UP000237000">
    <property type="component" value="Unassembled WGS sequence"/>
</dbReference>
<protein>
    <submittedName>
        <fullName evidence="2">Uncharacterized protein</fullName>
    </submittedName>
</protein>
<dbReference type="OrthoDB" id="1888697at2759"/>
<feature type="compositionally biased region" description="Low complexity" evidence="1">
    <location>
        <begin position="175"/>
        <end position="186"/>
    </location>
</feature>
<dbReference type="PANTHER" id="PTHR33356">
    <property type="entry name" value="TIP41-LIKE PROTEIN"/>
    <property type="match status" value="1"/>
</dbReference>
<feature type="region of interest" description="Disordered" evidence="1">
    <location>
        <begin position="166"/>
        <end position="186"/>
    </location>
</feature>
<dbReference type="AlphaFoldDB" id="A0A2P5FI07"/>
<reference evidence="3" key="1">
    <citation type="submission" date="2016-06" db="EMBL/GenBank/DDBJ databases">
        <title>Parallel loss of symbiosis genes in relatives of nitrogen-fixing non-legume Parasponia.</title>
        <authorList>
            <person name="Van Velzen R."/>
            <person name="Holmer R."/>
            <person name="Bu F."/>
            <person name="Rutten L."/>
            <person name="Van Zeijl A."/>
            <person name="Liu W."/>
            <person name="Santuari L."/>
            <person name="Cao Q."/>
            <person name="Sharma T."/>
            <person name="Shen D."/>
            <person name="Roswanjaya Y."/>
            <person name="Wardhani T."/>
            <person name="Kalhor M.S."/>
            <person name="Jansen J."/>
            <person name="Van den Hoogen J."/>
            <person name="Gungor B."/>
            <person name="Hartog M."/>
            <person name="Hontelez J."/>
            <person name="Verver J."/>
            <person name="Yang W.-C."/>
            <person name="Schijlen E."/>
            <person name="Repin R."/>
            <person name="Schilthuizen M."/>
            <person name="Schranz E."/>
            <person name="Heidstra R."/>
            <person name="Miyata K."/>
            <person name="Fedorova E."/>
            <person name="Kohlen W."/>
            <person name="Bisseling T."/>
            <person name="Smit S."/>
            <person name="Geurts R."/>
        </authorList>
    </citation>
    <scope>NUCLEOTIDE SEQUENCE [LARGE SCALE GENOMIC DNA]</scope>
    <source>
        <strain evidence="3">cv. RG33-2</strain>
    </source>
</reference>
<dbReference type="EMBL" id="JXTC01000032">
    <property type="protein sequence ID" value="PON97420.1"/>
    <property type="molecule type" value="Genomic_DNA"/>
</dbReference>
<evidence type="ECO:0000313" key="2">
    <source>
        <dbReference type="EMBL" id="PON97420.1"/>
    </source>
</evidence>